<proteinExistence type="inferred from homology"/>
<dbReference type="Pfam" id="PF04916">
    <property type="entry name" value="Phospholip_B"/>
    <property type="match status" value="1"/>
</dbReference>
<comment type="caution">
    <text evidence="9">The sequence shown here is derived from an EMBL/GenBank/DDBJ whole genome shotgun (WGS) entry which is preliminary data.</text>
</comment>
<dbReference type="Gene3D" id="3.60.60.30">
    <property type="match status" value="1"/>
</dbReference>
<dbReference type="InterPro" id="IPR007000">
    <property type="entry name" value="PLipase_B-like"/>
</dbReference>
<dbReference type="OrthoDB" id="6488257at2759"/>
<keyword evidence="8" id="KW-0812">Transmembrane</keyword>
<keyword evidence="10" id="KW-1185">Reference proteome</keyword>
<evidence type="ECO:0000256" key="5">
    <source>
        <dbReference type="ARBA" id="ARBA00023098"/>
    </source>
</evidence>
<evidence type="ECO:0000256" key="3">
    <source>
        <dbReference type="ARBA" id="ARBA00022801"/>
    </source>
</evidence>
<evidence type="ECO:0000313" key="10">
    <source>
        <dbReference type="Proteomes" id="UP000821853"/>
    </source>
</evidence>
<evidence type="ECO:0000256" key="4">
    <source>
        <dbReference type="ARBA" id="ARBA00022963"/>
    </source>
</evidence>
<dbReference type="VEuPathDB" id="VectorBase:HLOH_042579"/>
<evidence type="ECO:0000256" key="6">
    <source>
        <dbReference type="ARBA" id="ARBA00023180"/>
    </source>
</evidence>
<dbReference type="GO" id="GO:0004620">
    <property type="term" value="F:phospholipase activity"/>
    <property type="evidence" value="ECO:0007669"/>
    <property type="project" value="InterPro"/>
</dbReference>
<evidence type="ECO:0000256" key="8">
    <source>
        <dbReference type="SAM" id="Phobius"/>
    </source>
</evidence>
<feature type="transmembrane region" description="Helical" evidence="8">
    <location>
        <begin position="20"/>
        <end position="39"/>
    </location>
</feature>
<comment type="similarity">
    <text evidence="1 7">Belongs to the phospholipase B-like family.</text>
</comment>
<sequence length="115" mass="12647">MHSVPPLSHPHNITRFLQDYTTVYVWLSAARVFFFFVDLSCEHPASRHNVGVCAQVTNASMAGALGMIAVAGPTHDQQPAFRWSTSGFPDGHEGQPDLWDFAPFACTWGKGDCKP</sequence>
<keyword evidence="2" id="KW-0732">Signal</keyword>
<organism evidence="9 10">
    <name type="scientific">Haemaphysalis longicornis</name>
    <name type="common">Bush tick</name>
    <dbReference type="NCBI Taxonomy" id="44386"/>
    <lineage>
        <taxon>Eukaryota</taxon>
        <taxon>Metazoa</taxon>
        <taxon>Ecdysozoa</taxon>
        <taxon>Arthropoda</taxon>
        <taxon>Chelicerata</taxon>
        <taxon>Arachnida</taxon>
        <taxon>Acari</taxon>
        <taxon>Parasitiformes</taxon>
        <taxon>Ixodida</taxon>
        <taxon>Ixodoidea</taxon>
        <taxon>Ixodidae</taxon>
        <taxon>Haemaphysalinae</taxon>
        <taxon>Haemaphysalis</taxon>
    </lineage>
</organism>
<name>A0A9J6H905_HAELO</name>
<keyword evidence="6" id="KW-0325">Glycoprotein</keyword>
<dbReference type="EC" id="3.1.1.-" evidence="7"/>
<dbReference type="GO" id="GO:0016042">
    <property type="term" value="P:lipid catabolic process"/>
    <property type="evidence" value="ECO:0007669"/>
    <property type="project" value="UniProtKB-KW"/>
</dbReference>
<protein>
    <recommendedName>
        <fullName evidence="7">Phospholipase B-like</fullName>
        <ecNumber evidence="7">3.1.1.-</ecNumber>
    </recommendedName>
</protein>
<dbReference type="EMBL" id="JABSTR010001768">
    <property type="protein sequence ID" value="KAH9384187.1"/>
    <property type="molecule type" value="Genomic_DNA"/>
</dbReference>
<evidence type="ECO:0000313" key="9">
    <source>
        <dbReference type="EMBL" id="KAH9384187.1"/>
    </source>
</evidence>
<keyword evidence="4 7" id="KW-0442">Lipid degradation</keyword>
<keyword evidence="5 7" id="KW-0443">Lipid metabolism</keyword>
<reference evidence="9 10" key="1">
    <citation type="journal article" date="2020" name="Cell">
        <title>Large-Scale Comparative Analyses of Tick Genomes Elucidate Their Genetic Diversity and Vector Capacities.</title>
        <authorList>
            <consortium name="Tick Genome and Microbiome Consortium (TIGMIC)"/>
            <person name="Jia N."/>
            <person name="Wang J."/>
            <person name="Shi W."/>
            <person name="Du L."/>
            <person name="Sun Y."/>
            <person name="Zhan W."/>
            <person name="Jiang J.F."/>
            <person name="Wang Q."/>
            <person name="Zhang B."/>
            <person name="Ji P."/>
            <person name="Bell-Sakyi L."/>
            <person name="Cui X.M."/>
            <person name="Yuan T.T."/>
            <person name="Jiang B.G."/>
            <person name="Yang W.F."/>
            <person name="Lam T.T."/>
            <person name="Chang Q.C."/>
            <person name="Ding S.J."/>
            <person name="Wang X.J."/>
            <person name="Zhu J.G."/>
            <person name="Ruan X.D."/>
            <person name="Zhao L."/>
            <person name="Wei J.T."/>
            <person name="Ye R.Z."/>
            <person name="Que T.C."/>
            <person name="Du C.H."/>
            <person name="Zhou Y.H."/>
            <person name="Cheng J.X."/>
            <person name="Dai P.F."/>
            <person name="Guo W.B."/>
            <person name="Han X.H."/>
            <person name="Huang E.J."/>
            <person name="Li L.F."/>
            <person name="Wei W."/>
            <person name="Gao Y.C."/>
            <person name="Liu J.Z."/>
            <person name="Shao H.Z."/>
            <person name="Wang X."/>
            <person name="Wang C.C."/>
            <person name="Yang T.C."/>
            <person name="Huo Q.B."/>
            <person name="Li W."/>
            <person name="Chen H.Y."/>
            <person name="Chen S.E."/>
            <person name="Zhou L.G."/>
            <person name="Ni X.B."/>
            <person name="Tian J.H."/>
            <person name="Sheng Y."/>
            <person name="Liu T."/>
            <person name="Pan Y.S."/>
            <person name="Xia L.Y."/>
            <person name="Li J."/>
            <person name="Zhao F."/>
            <person name="Cao W.C."/>
        </authorList>
    </citation>
    <scope>NUCLEOTIDE SEQUENCE [LARGE SCALE GENOMIC DNA]</scope>
    <source>
        <strain evidence="9">HaeL-2018</strain>
    </source>
</reference>
<evidence type="ECO:0000256" key="7">
    <source>
        <dbReference type="RuleBase" id="RU364138"/>
    </source>
</evidence>
<dbReference type="Proteomes" id="UP000821853">
    <property type="component" value="Unassembled WGS sequence"/>
</dbReference>
<evidence type="ECO:0000256" key="2">
    <source>
        <dbReference type="ARBA" id="ARBA00022729"/>
    </source>
</evidence>
<evidence type="ECO:0000256" key="1">
    <source>
        <dbReference type="ARBA" id="ARBA00007835"/>
    </source>
</evidence>
<keyword evidence="8" id="KW-0472">Membrane</keyword>
<comment type="function">
    <text evidence="7">Putative phospholipase.</text>
</comment>
<accession>A0A9J6H905</accession>
<keyword evidence="3 7" id="KW-0378">Hydrolase</keyword>
<keyword evidence="8" id="KW-1133">Transmembrane helix</keyword>
<gene>
    <name evidence="9" type="ORF">HPB48_026180</name>
</gene>
<dbReference type="AlphaFoldDB" id="A0A9J6H905"/>